<evidence type="ECO:0000313" key="1">
    <source>
        <dbReference type="EMBL" id="CAI9923639.1"/>
    </source>
</evidence>
<accession>A0AA86NQA3</accession>
<gene>
    <name evidence="1" type="ORF">HINF_LOCUS11284</name>
    <name evidence="2" type="ORF">HINF_LOCUS79040</name>
</gene>
<protein>
    <submittedName>
        <fullName evidence="2">Hypothetical_protein</fullName>
    </submittedName>
</protein>
<evidence type="ECO:0000313" key="3">
    <source>
        <dbReference type="Proteomes" id="UP001642409"/>
    </source>
</evidence>
<proteinExistence type="predicted"/>
<reference evidence="1" key="1">
    <citation type="submission" date="2023-06" db="EMBL/GenBank/DDBJ databases">
        <authorList>
            <person name="Kurt Z."/>
        </authorList>
    </citation>
    <scope>NUCLEOTIDE SEQUENCE</scope>
</reference>
<name>A0AA86NQA3_9EUKA</name>
<keyword evidence="3" id="KW-1185">Reference proteome</keyword>
<organism evidence="1">
    <name type="scientific">Hexamita inflata</name>
    <dbReference type="NCBI Taxonomy" id="28002"/>
    <lineage>
        <taxon>Eukaryota</taxon>
        <taxon>Metamonada</taxon>
        <taxon>Diplomonadida</taxon>
        <taxon>Hexamitidae</taxon>
        <taxon>Hexamitinae</taxon>
        <taxon>Hexamita</taxon>
    </lineage>
</organism>
<comment type="caution">
    <text evidence="1">The sequence shown here is derived from an EMBL/GenBank/DDBJ whole genome shotgun (WGS) entry which is preliminary data.</text>
</comment>
<sequence>MFISASYCCGWDGSWSRCSVLTGTTSFTALMVSATSLIRSQFARLFTSSFRYTTRFTSMLFAYNFLSCSTKRSCSGSLCTEKLYSQSHSTEPANKQSCLMPWQRANSRRLSNAWLLLVMSLAQAGALSIQDCKE</sequence>
<dbReference type="EMBL" id="CAXDID020001004">
    <property type="protein sequence ID" value="CAL6116393.1"/>
    <property type="molecule type" value="Genomic_DNA"/>
</dbReference>
<dbReference type="AlphaFoldDB" id="A0AA86NQA3"/>
<dbReference type="EMBL" id="CATOUU010000290">
    <property type="protein sequence ID" value="CAI9923639.1"/>
    <property type="molecule type" value="Genomic_DNA"/>
</dbReference>
<dbReference type="Proteomes" id="UP001642409">
    <property type="component" value="Unassembled WGS sequence"/>
</dbReference>
<reference evidence="2 3" key="2">
    <citation type="submission" date="2024-07" db="EMBL/GenBank/DDBJ databases">
        <authorList>
            <person name="Akdeniz Z."/>
        </authorList>
    </citation>
    <scope>NUCLEOTIDE SEQUENCE [LARGE SCALE GENOMIC DNA]</scope>
</reference>
<evidence type="ECO:0000313" key="2">
    <source>
        <dbReference type="EMBL" id="CAL6116393.1"/>
    </source>
</evidence>